<keyword evidence="4 5" id="KW-0720">Serine protease</keyword>
<comment type="similarity">
    <text evidence="1 5 6">Belongs to the peptidase S8 family.</text>
</comment>
<dbReference type="PROSITE" id="PS51892">
    <property type="entry name" value="SUBTILASE"/>
    <property type="match status" value="1"/>
</dbReference>
<dbReference type="InterPro" id="IPR022398">
    <property type="entry name" value="Peptidase_S8_His-AS"/>
</dbReference>
<dbReference type="Gene3D" id="3.40.50.200">
    <property type="entry name" value="Peptidase S8/S53 domain"/>
    <property type="match status" value="2"/>
</dbReference>
<dbReference type="CDD" id="cd07483">
    <property type="entry name" value="Peptidases_S8_Subtilisin_Novo-like"/>
    <property type="match status" value="1"/>
</dbReference>
<dbReference type="PROSITE" id="PS00136">
    <property type="entry name" value="SUBTILASE_ASP"/>
    <property type="match status" value="1"/>
</dbReference>
<dbReference type="PANTHER" id="PTHR43806:SF11">
    <property type="entry name" value="CEREVISIN-RELATED"/>
    <property type="match status" value="1"/>
</dbReference>
<dbReference type="InterPro" id="IPR015500">
    <property type="entry name" value="Peptidase_S8_subtilisin-rel"/>
</dbReference>
<evidence type="ECO:0000256" key="5">
    <source>
        <dbReference type="PROSITE-ProRule" id="PRU01240"/>
    </source>
</evidence>
<dbReference type="InterPro" id="IPR023827">
    <property type="entry name" value="Peptidase_S8_Asp-AS"/>
</dbReference>
<feature type="signal peptide" evidence="7">
    <location>
        <begin position="1"/>
        <end position="23"/>
    </location>
</feature>
<evidence type="ECO:0000313" key="9">
    <source>
        <dbReference type="EMBL" id="MBE9661275.1"/>
    </source>
</evidence>
<feature type="active site" description="Charge relay system" evidence="5">
    <location>
        <position position="283"/>
    </location>
</feature>
<evidence type="ECO:0000256" key="7">
    <source>
        <dbReference type="SAM" id="SignalP"/>
    </source>
</evidence>
<dbReference type="PROSITE" id="PS00137">
    <property type="entry name" value="SUBTILASE_HIS"/>
    <property type="match status" value="1"/>
</dbReference>
<dbReference type="InterPro" id="IPR000209">
    <property type="entry name" value="Peptidase_S8/S53_dom"/>
</dbReference>
<accession>A0A929KZ68</accession>
<feature type="active site" description="Charge relay system" evidence="5">
    <location>
        <position position="70"/>
    </location>
</feature>
<dbReference type="InterPro" id="IPR050131">
    <property type="entry name" value="Peptidase_S8_subtilisin-like"/>
</dbReference>
<feature type="active site" description="Charge relay system" evidence="5">
    <location>
        <position position="453"/>
    </location>
</feature>
<dbReference type="PROSITE" id="PS00138">
    <property type="entry name" value="SUBTILASE_SER"/>
    <property type="match status" value="1"/>
</dbReference>
<dbReference type="PRINTS" id="PR00723">
    <property type="entry name" value="SUBTILISIN"/>
</dbReference>
<name>A0A929KZ68_9SPHI</name>
<gene>
    <name evidence="9" type="ORF">IRJ16_05225</name>
</gene>
<protein>
    <submittedName>
        <fullName evidence="9">S8 family peptidase</fullName>
    </submittedName>
</protein>
<evidence type="ECO:0000313" key="10">
    <source>
        <dbReference type="Proteomes" id="UP000622475"/>
    </source>
</evidence>
<organism evidence="9 10">
    <name type="scientific">Mucilaginibacter myungsuensis</name>
    <dbReference type="NCBI Taxonomy" id="649104"/>
    <lineage>
        <taxon>Bacteria</taxon>
        <taxon>Pseudomonadati</taxon>
        <taxon>Bacteroidota</taxon>
        <taxon>Sphingobacteriia</taxon>
        <taxon>Sphingobacteriales</taxon>
        <taxon>Sphingobacteriaceae</taxon>
        <taxon>Mucilaginibacter</taxon>
    </lineage>
</organism>
<dbReference type="GO" id="GO:0006508">
    <property type="term" value="P:proteolysis"/>
    <property type="evidence" value="ECO:0007669"/>
    <property type="project" value="UniProtKB-KW"/>
</dbReference>
<dbReference type="SUPFAM" id="SSF52743">
    <property type="entry name" value="Subtilisin-like"/>
    <property type="match status" value="1"/>
</dbReference>
<keyword evidence="10" id="KW-1185">Reference proteome</keyword>
<keyword evidence="7" id="KW-0732">Signal</keyword>
<dbReference type="Pfam" id="PF00082">
    <property type="entry name" value="Peptidase_S8"/>
    <property type="match status" value="1"/>
</dbReference>
<dbReference type="RefSeq" id="WP_194110475.1">
    <property type="nucleotide sequence ID" value="NZ_JADFFL010000002.1"/>
</dbReference>
<dbReference type="Proteomes" id="UP000622475">
    <property type="component" value="Unassembled WGS sequence"/>
</dbReference>
<sequence length="528" mass="57551">MIPRHFKLLLLGAAICAPIFSSAQKIKAPLPNWQNLDLKADGQFGISTEKAYNELLKGKKHVPVVVAVLDAGVDIKHEDLKKIMWVNPKETAANTTDDDKNGYADDVHGWSFLGSAKGSIQYDNLELVRQIRLGQAKFADPKNIAPTDKEAYKAYQKMVAELQGKIDKAKESSNNMLNVALKFNSMVSKMGSRNPSKKQFADYSPEDPAETQLQKIALENWGTGDFNNFMEEEIYGAMKHYREQLDYHFNINFDSRDTVGDNYADVNERNYGTGDAAGPAPDHGSHVAGIIAAVRDNDLGIKGVADDVAIMSVRTVPNGDERDKDVANAIRYAAANGAKVINMSFGKGYSSNKTAVDDAVKFAMSKDVLIVHSAGNDGKDNDKEPGFPNKFYEDKSGEAAAWIEIGASGYIDDETLAAPFSNYGKNTVDVYAPGVKINSTMPGSKYKEQDGTSMSAPVVSGLAALIRSYYPKLTALQVKEILMKSAVKVDHKVTVKNGDGKRKVLFSDICQTGGIVNAYEALKLAATY</sequence>
<dbReference type="PANTHER" id="PTHR43806">
    <property type="entry name" value="PEPTIDASE S8"/>
    <property type="match status" value="1"/>
</dbReference>
<evidence type="ECO:0000259" key="8">
    <source>
        <dbReference type="Pfam" id="PF00082"/>
    </source>
</evidence>
<dbReference type="AlphaFoldDB" id="A0A929KZ68"/>
<keyword evidence="3 5" id="KW-0378">Hydrolase</keyword>
<evidence type="ECO:0000256" key="4">
    <source>
        <dbReference type="ARBA" id="ARBA00022825"/>
    </source>
</evidence>
<dbReference type="InterPro" id="IPR036852">
    <property type="entry name" value="Peptidase_S8/S53_dom_sf"/>
</dbReference>
<evidence type="ECO:0000256" key="1">
    <source>
        <dbReference type="ARBA" id="ARBA00011073"/>
    </source>
</evidence>
<evidence type="ECO:0000256" key="6">
    <source>
        <dbReference type="RuleBase" id="RU003355"/>
    </source>
</evidence>
<dbReference type="InterPro" id="IPR023828">
    <property type="entry name" value="Peptidase_S8_Ser-AS"/>
</dbReference>
<keyword evidence="2 5" id="KW-0645">Protease</keyword>
<evidence type="ECO:0000256" key="3">
    <source>
        <dbReference type="ARBA" id="ARBA00022801"/>
    </source>
</evidence>
<dbReference type="EMBL" id="JADFFL010000002">
    <property type="protein sequence ID" value="MBE9661275.1"/>
    <property type="molecule type" value="Genomic_DNA"/>
</dbReference>
<evidence type="ECO:0000256" key="2">
    <source>
        <dbReference type="ARBA" id="ARBA00022670"/>
    </source>
</evidence>
<dbReference type="InterPro" id="IPR034080">
    <property type="entry name" value="Protease_P7-like_dom"/>
</dbReference>
<feature type="domain" description="Peptidase S8/S53" evidence="8">
    <location>
        <begin position="64"/>
        <end position="489"/>
    </location>
</feature>
<dbReference type="GO" id="GO:0004252">
    <property type="term" value="F:serine-type endopeptidase activity"/>
    <property type="evidence" value="ECO:0007669"/>
    <property type="project" value="UniProtKB-UniRule"/>
</dbReference>
<feature type="chain" id="PRO_5037088895" evidence="7">
    <location>
        <begin position="24"/>
        <end position="528"/>
    </location>
</feature>
<comment type="caution">
    <text evidence="9">The sequence shown here is derived from an EMBL/GenBank/DDBJ whole genome shotgun (WGS) entry which is preliminary data.</text>
</comment>
<reference evidence="9" key="1">
    <citation type="submission" date="2020-10" db="EMBL/GenBank/DDBJ databases">
        <title>Mucilaginibacter mali sp. nov., isolated from rhizosphere soil of apple orchard.</title>
        <authorList>
            <person name="Lee J.-S."/>
            <person name="Kim H.S."/>
            <person name="Kim J.-S."/>
        </authorList>
    </citation>
    <scope>NUCLEOTIDE SEQUENCE</scope>
    <source>
        <strain evidence="9">KCTC 22746</strain>
    </source>
</reference>
<proteinExistence type="inferred from homology"/>